<evidence type="ECO:0000259" key="2">
    <source>
        <dbReference type="Pfam" id="PF17678"/>
    </source>
</evidence>
<dbReference type="Gene3D" id="1.20.1050.60">
    <property type="entry name" value="alpha-1,2-mannosidase"/>
    <property type="match status" value="1"/>
</dbReference>
<accession>A0A644WWB7</accession>
<gene>
    <name evidence="3" type="ORF">SDC9_54298</name>
</gene>
<organism evidence="3">
    <name type="scientific">bioreactor metagenome</name>
    <dbReference type="NCBI Taxonomy" id="1076179"/>
    <lineage>
        <taxon>unclassified sequences</taxon>
        <taxon>metagenomes</taxon>
        <taxon>ecological metagenomes</taxon>
    </lineage>
</organism>
<dbReference type="AlphaFoldDB" id="A0A644WWB7"/>
<dbReference type="InterPro" id="IPR050883">
    <property type="entry name" value="PNGase"/>
</dbReference>
<dbReference type="Gene3D" id="3.30.2080.10">
    <property type="entry name" value="GH92 mannosidase domain"/>
    <property type="match status" value="1"/>
</dbReference>
<dbReference type="GO" id="GO:0000224">
    <property type="term" value="F:peptide-N4-(N-acetyl-beta-glucosaminyl)asparagine amidase activity"/>
    <property type="evidence" value="ECO:0007669"/>
    <property type="project" value="TreeGrafter"/>
</dbReference>
<dbReference type="PANTHER" id="PTHR12143">
    <property type="entry name" value="PEPTIDE N-GLYCANASE PNGASE -RELATED"/>
    <property type="match status" value="1"/>
</dbReference>
<dbReference type="GO" id="GO:0005829">
    <property type="term" value="C:cytosol"/>
    <property type="evidence" value="ECO:0007669"/>
    <property type="project" value="TreeGrafter"/>
</dbReference>
<comment type="caution">
    <text evidence="3">The sequence shown here is derived from an EMBL/GenBank/DDBJ whole genome shotgun (WGS) entry which is preliminary data.</text>
</comment>
<dbReference type="InterPro" id="IPR005887">
    <property type="entry name" value="GH92_a_mannosidase_put"/>
</dbReference>
<dbReference type="InterPro" id="IPR041371">
    <property type="entry name" value="GH92_N"/>
</dbReference>
<evidence type="ECO:0008006" key="4">
    <source>
        <dbReference type="Google" id="ProtNLM"/>
    </source>
</evidence>
<dbReference type="Pfam" id="PF17678">
    <property type="entry name" value="Glyco_hydro_92N"/>
    <property type="match status" value="1"/>
</dbReference>
<dbReference type="Pfam" id="PF07971">
    <property type="entry name" value="Glyco_hydro_92"/>
    <property type="match status" value="1"/>
</dbReference>
<dbReference type="EMBL" id="VSSQ01001398">
    <property type="protein sequence ID" value="MPM07987.1"/>
    <property type="molecule type" value="Genomic_DNA"/>
</dbReference>
<feature type="domain" description="Glycosyl hydrolase family 92" evidence="1">
    <location>
        <begin position="281"/>
        <end position="744"/>
    </location>
</feature>
<dbReference type="NCBIfam" id="TIGR01180">
    <property type="entry name" value="aman2_put"/>
    <property type="match status" value="1"/>
</dbReference>
<dbReference type="PANTHER" id="PTHR12143:SF43">
    <property type="entry name" value="PUTATIVE-RELATED"/>
    <property type="match status" value="1"/>
</dbReference>
<evidence type="ECO:0000313" key="3">
    <source>
        <dbReference type="EMBL" id="MPM07987.1"/>
    </source>
</evidence>
<name>A0A644WWB7_9ZZZZ</name>
<protein>
    <recommendedName>
        <fullName evidence="4">Glycosyl hydrolase family 92 domain-containing protein</fullName>
    </recommendedName>
</protein>
<reference evidence="3" key="1">
    <citation type="submission" date="2019-08" db="EMBL/GenBank/DDBJ databases">
        <authorList>
            <person name="Kucharzyk K."/>
            <person name="Murdoch R.W."/>
            <person name="Higgins S."/>
            <person name="Loffler F."/>
        </authorList>
    </citation>
    <scope>NUCLEOTIDE SEQUENCE</scope>
</reference>
<evidence type="ECO:0000259" key="1">
    <source>
        <dbReference type="Pfam" id="PF07971"/>
    </source>
</evidence>
<dbReference type="Gene3D" id="1.20.1610.10">
    <property type="entry name" value="alpha-1,2-mannosidases domains"/>
    <property type="match status" value="1"/>
</dbReference>
<dbReference type="SUPFAM" id="SSF48208">
    <property type="entry name" value="Six-hairpin glycosidases"/>
    <property type="match status" value="1"/>
</dbReference>
<dbReference type="GO" id="GO:0006516">
    <property type="term" value="P:glycoprotein catabolic process"/>
    <property type="evidence" value="ECO:0007669"/>
    <property type="project" value="TreeGrafter"/>
</dbReference>
<dbReference type="InterPro" id="IPR012939">
    <property type="entry name" value="Glyco_hydro_92"/>
</dbReference>
<feature type="domain" description="Glycosyl hydrolase family 92 N-terminal" evidence="2">
    <location>
        <begin position="26"/>
        <end position="275"/>
    </location>
</feature>
<proteinExistence type="predicted"/>
<dbReference type="GO" id="GO:0030246">
    <property type="term" value="F:carbohydrate binding"/>
    <property type="evidence" value="ECO:0007669"/>
    <property type="project" value="InterPro"/>
</dbReference>
<dbReference type="Gene3D" id="2.70.98.10">
    <property type="match status" value="1"/>
</dbReference>
<sequence>MTSILGILLSAGICTAQSMLFKLIDYVDPLIGTAPSSTVSAIAHGEGTELLANTNPAIGVPHGMTHFSPQTRASERKCLSPYYFEDSILQGFRAGRWLNGSCTQDYGSVTLMPLCGPLSFVPTSEYRGSLFSHQLEKASPDYYSVNLERYNIFAELTGLQRSGIFRFTYKTEGIGHLVIQPNSDESKGFVEIDPVAQEIRGFNPVHRIYQGSGKFAGFSGFFVIKTSKPFKTFGTFNNSNLFESQKMISDQRNCGAYVSFLMKENEQLIVKIGTSFTSMDGARNNLSAEINQKDFDMVRAQSAAIWEKELSKIVVETESITDKTIFYTALYHNSLAPRIFNDVDGKYPEFSTGKIAHTTDHDYYCEFSMWDIYRATLPMNSIINPSLTADWASSMVQKYKSGGWLPIFPLWNSYTSAMIGDHVTAFLGDLLMKGIDNFDVETAYEAMRKNAFESSEIVNPDEYKDGMGRRALLSYLKFNYIPMEDSVWDAFHKQEQVSRTLEYAYDDFVLYQVAKLLNKPESDALKRRSNNYKNVIDPETAWARGRRADGSFINPFYPNLKAFYITEGTPMHYTWYVPHDQEGLINLMGGEENYLARLDSMFTEDYYWHGNEPGHQIPFLFNYAGAPWMTQKYTRKIIREEYATGPGGLCGNEDAGQMSAWYLFASAGFYPVCPGVPQYVLGSPIFDRATFHLENGNSFTIIALNNSDENCFIQSATLDGMPYNKSYINHRDLLEGKTLVLIMGNKPNKAWAVEQNSRPYSLSR</sequence>
<dbReference type="GO" id="GO:0005975">
    <property type="term" value="P:carbohydrate metabolic process"/>
    <property type="evidence" value="ECO:0007669"/>
    <property type="project" value="InterPro"/>
</dbReference>
<dbReference type="FunFam" id="3.30.2080.10:FF:000001">
    <property type="entry name" value="Alpha-1,2-mannosidase subfamily"/>
    <property type="match status" value="1"/>
</dbReference>
<dbReference type="InterPro" id="IPR008928">
    <property type="entry name" value="6-hairpin_glycosidase_sf"/>
</dbReference>
<dbReference type="InterPro" id="IPR014718">
    <property type="entry name" value="GH-type_carb-bd"/>
</dbReference>